<keyword evidence="3" id="KW-1185">Reference proteome</keyword>
<reference evidence="3" key="1">
    <citation type="submission" date="2024-07" db="EMBL/GenBank/DDBJ databases">
        <title>Two chromosome-level genome assemblies of Korean endemic species Abeliophyllum distichum and Forsythia ovata (Oleaceae).</title>
        <authorList>
            <person name="Jang H."/>
        </authorList>
    </citation>
    <scope>NUCLEOTIDE SEQUENCE [LARGE SCALE GENOMIC DNA]</scope>
</reference>
<proteinExistence type="predicted"/>
<dbReference type="PANTHER" id="PTHR38364">
    <property type="entry name" value="OSJNBA0022H21.9 PROTEIN"/>
    <property type="match status" value="1"/>
</dbReference>
<comment type="caution">
    <text evidence="2">The sequence shown here is derived from an EMBL/GenBank/DDBJ whole genome shotgun (WGS) entry which is preliminary data.</text>
</comment>
<organism evidence="2 3">
    <name type="scientific">Abeliophyllum distichum</name>
    <dbReference type="NCBI Taxonomy" id="126358"/>
    <lineage>
        <taxon>Eukaryota</taxon>
        <taxon>Viridiplantae</taxon>
        <taxon>Streptophyta</taxon>
        <taxon>Embryophyta</taxon>
        <taxon>Tracheophyta</taxon>
        <taxon>Spermatophyta</taxon>
        <taxon>Magnoliopsida</taxon>
        <taxon>eudicotyledons</taxon>
        <taxon>Gunneridae</taxon>
        <taxon>Pentapetalae</taxon>
        <taxon>asterids</taxon>
        <taxon>lamiids</taxon>
        <taxon>Lamiales</taxon>
        <taxon>Oleaceae</taxon>
        <taxon>Forsythieae</taxon>
        <taxon>Abeliophyllum</taxon>
    </lineage>
</organism>
<accession>A0ABD1QGH2</accession>
<sequence length="154" mass="17926">MENSTWEQKLNVLTHILTNPTTTPPLHSQFFVATQLPCYLNWDYPPLLCRHAPAASLPLHLKWAFSQFLKRGSRFGLPQTSWRSKCPFQQPPPLVLARGVEEARWGEEERRQYVWKRLTRKRLGSNVHPSIPILLPNLLLFSLLFFDPIPLDDT</sequence>
<keyword evidence="1" id="KW-0472">Membrane</keyword>
<dbReference type="Proteomes" id="UP001604336">
    <property type="component" value="Unassembled WGS sequence"/>
</dbReference>
<gene>
    <name evidence="2" type="ORF">Adt_36062</name>
</gene>
<evidence type="ECO:0000313" key="3">
    <source>
        <dbReference type="Proteomes" id="UP001604336"/>
    </source>
</evidence>
<dbReference type="AlphaFoldDB" id="A0ABD1QGH2"/>
<dbReference type="EMBL" id="JBFOLK010000011">
    <property type="protein sequence ID" value="KAL2475326.1"/>
    <property type="molecule type" value="Genomic_DNA"/>
</dbReference>
<protein>
    <submittedName>
        <fullName evidence="2">Uncharacterized protein</fullName>
    </submittedName>
</protein>
<feature type="transmembrane region" description="Helical" evidence="1">
    <location>
        <begin position="126"/>
        <end position="146"/>
    </location>
</feature>
<name>A0ABD1QGH2_9LAMI</name>
<evidence type="ECO:0000313" key="2">
    <source>
        <dbReference type="EMBL" id="KAL2475326.1"/>
    </source>
</evidence>
<keyword evidence="1" id="KW-0812">Transmembrane</keyword>
<evidence type="ECO:0000256" key="1">
    <source>
        <dbReference type="SAM" id="Phobius"/>
    </source>
</evidence>
<keyword evidence="1" id="KW-1133">Transmembrane helix</keyword>
<dbReference type="PANTHER" id="PTHR38364:SF1">
    <property type="entry name" value="OS04G0475300 PROTEIN"/>
    <property type="match status" value="1"/>
</dbReference>